<evidence type="ECO:0000256" key="1">
    <source>
        <dbReference type="ARBA" id="ARBA00008007"/>
    </source>
</evidence>
<name>B1I6C2_DESAP</name>
<dbReference type="InterPro" id="IPR000836">
    <property type="entry name" value="PRTase_dom"/>
</dbReference>
<reference evidence="4" key="1">
    <citation type="submission" date="2007-10" db="EMBL/GenBank/DDBJ databases">
        <title>Complete sequence of chromosome of Desulforudis audaxviator MP104C.</title>
        <authorList>
            <person name="Copeland A."/>
            <person name="Lucas S."/>
            <person name="Lapidus A."/>
            <person name="Barry K."/>
            <person name="Glavina del Rio T."/>
            <person name="Dalin E."/>
            <person name="Tice H."/>
            <person name="Bruce D."/>
            <person name="Pitluck S."/>
            <person name="Lowry S.R."/>
            <person name="Larimer F."/>
            <person name="Land M.L."/>
            <person name="Hauser L."/>
            <person name="Kyrpides N."/>
            <person name="Ivanova N.N."/>
            <person name="Richardson P."/>
        </authorList>
    </citation>
    <scope>NUCLEOTIDE SEQUENCE [LARGE SCALE GENOMIC DNA]</scope>
    <source>
        <strain evidence="4">MP104C</strain>
    </source>
</reference>
<dbReference type="PANTHER" id="PTHR47505:SF1">
    <property type="entry name" value="DNA UTILIZATION PROTEIN YHGH"/>
    <property type="match status" value="1"/>
</dbReference>
<keyword evidence="3" id="KW-0808">Transferase</keyword>
<dbReference type="PANTHER" id="PTHR47505">
    <property type="entry name" value="DNA UTILIZATION PROTEIN YHGH"/>
    <property type="match status" value="1"/>
</dbReference>
<dbReference type="STRING" id="477974.Daud_2082"/>
<proteinExistence type="inferred from homology"/>
<dbReference type="CDD" id="cd06223">
    <property type="entry name" value="PRTases_typeI"/>
    <property type="match status" value="1"/>
</dbReference>
<evidence type="ECO:0000313" key="4">
    <source>
        <dbReference type="Proteomes" id="UP000008544"/>
    </source>
</evidence>
<sequence length="214" mass="23631">MCPACRGEIEGLSGQPYCDRCGRFFSPVPAPEPRLCRDCRRVARPFECCRAYAPYEGVLCEAVHRLKYGRRRELAGPLGELLARTIRRYEAYSGADVLVPVPLSREAFRRRRFNQAELLAREIGGQLGIPVRSVLDKIRDTPAQAGLLRAARLTNLAGCFRFVDEPQTVRGRTVVVVDDVLTTGSTLSEAGRVLLETGASRVLGAVLVAARVQF</sequence>
<dbReference type="Proteomes" id="UP000008544">
    <property type="component" value="Chromosome"/>
</dbReference>
<reference evidence="3 4" key="2">
    <citation type="journal article" date="2008" name="Science">
        <title>Environmental genomics reveals a single-species ecosystem deep within Earth.</title>
        <authorList>
            <person name="Chivian D."/>
            <person name="Brodie E.L."/>
            <person name="Alm E.J."/>
            <person name="Culley D.E."/>
            <person name="Dehal P.S."/>
            <person name="Desantis T.Z."/>
            <person name="Gihring T.M."/>
            <person name="Lapidus A."/>
            <person name="Lin L.H."/>
            <person name="Lowry S.R."/>
            <person name="Moser D.P."/>
            <person name="Richardson P.M."/>
            <person name="Southam G."/>
            <person name="Wanger G."/>
            <person name="Pratt L.M."/>
            <person name="Andersen G.L."/>
            <person name="Hazen T.C."/>
            <person name="Brockman F.J."/>
            <person name="Arkin A.P."/>
            <person name="Onstott T.C."/>
        </authorList>
    </citation>
    <scope>NUCLEOTIDE SEQUENCE [LARGE SCALE GENOMIC DNA]</scope>
    <source>
        <strain evidence="3 4">MP104C</strain>
    </source>
</reference>
<feature type="domain" description="Phosphoribosyltransferase" evidence="2">
    <location>
        <begin position="155"/>
        <end position="211"/>
    </location>
</feature>
<protein>
    <submittedName>
        <fullName evidence="3">Phosphoribosyltransferase</fullName>
    </submittedName>
</protein>
<dbReference type="KEGG" id="dau:Daud_2082"/>
<organism evidence="3 4">
    <name type="scientific">Desulforudis audaxviator (strain MP104C)</name>
    <dbReference type="NCBI Taxonomy" id="477974"/>
    <lineage>
        <taxon>Bacteria</taxon>
        <taxon>Bacillati</taxon>
        <taxon>Bacillota</taxon>
        <taxon>Clostridia</taxon>
        <taxon>Thermoanaerobacterales</taxon>
        <taxon>Candidatus Desulforudaceae</taxon>
        <taxon>Candidatus Desulforudis</taxon>
    </lineage>
</organism>
<gene>
    <name evidence="3" type="ordered locus">Daud_2082</name>
</gene>
<dbReference type="InterPro" id="IPR051910">
    <property type="entry name" value="ComF/GntX_DNA_util-trans"/>
</dbReference>
<comment type="similarity">
    <text evidence="1">Belongs to the ComF/GntX family.</text>
</comment>
<dbReference type="Pfam" id="PF00156">
    <property type="entry name" value="Pribosyltran"/>
    <property type="match status" value="1"/>
</dbReference>
<dbReference type="SUPFAM" id="SSF53271">
    <property type="entry name" value="PRTase-like"/>
    <property type="match status" value="1"/>
</dbReference>
<keyword evidence="3" id="KW-0328">Glycosyltransferase</keyword>
<dbReference type="eggNOG" id="COG1040">
    <property type="taxonomic scope" value="Bacteria"/>
</dbReference>
<dbReference type="AlphaFoldDB" id="B1I6C2"/>
<accession>B1I6C2</accession>
<dbReference type="Gene3D" id="3.40.50.2020">
    <property type="match status" value="1"/>
</dbReference>
<dbReference type="InterPro" id="IPR029057">
    <property type="entry name" value="PRTase-like"/>
</dbReference>
<evidence type="ECO:0000259" key="2">
    <source>
        <dbReference type="Pfam" id="PF00156"/>
    </source>
</evidence>
<dbReference type="EMBL" id="CP000860">
    <property type="protein sequence ID" value="ACA60571.1"/>
    <property type="molecule type" value="Genomic_DNA"/>
</dbReference>
<evidence type="ECO:0000313" key="3">
    <source>
        <dbReference type="EMBL" id="ACA60571.1"/>
    </source>
</evidence>
<keyword evidence="4" id="KW-1185">Reference proteome</keyword>
<dbReference type="GO" id="GO:0016757">
    <property type="term" value="F:glycosyltransferase activity"/>
    <property type="evidence" value="ECO:0007669"/>
    <property type="project" value="UniProtKB-KW"/>
</dbReference>
<dbReference type="HOGENOM" id="CLU_054549_0_0_9"/>